<reference evidence="2 3" key="1">
    <citation type="submission" date="2020-10" db="EMBL/GenBank/DDBJ databases">
        <title>Genomic Encyclopedia of Type Strains, Phase IV (KMG-IV): sequencing the most valuable type-strain genomes for metagenomic binning, comparative biology and taxonomic classification.</title>
        <authorList>
            <person name="Goeker M."/>
        </authorList>
    </citation>
    <scope>NUCLEOTIDE SEQUENCE [LARGE SCALE GENOMIC DNA]</scope>
    <source>
        <strain evidence="2 3">DSM 4194</strain>
    </source>
</reference>
<accession>A0ABR9H1J7</accession>
<organism evidence="2 3">
    <name type="scientific">Desulfomicrobium macestii</name>
    <dbReference type="NCBI Taxonomy" id="90731"/>
    <lineage>
        <taxon>Bacteria</taxon>
        <taxon>Pseudomonadati</taxon>
        <taxon>Thermodesulfobacteriota</taxon>
        <taxon>Desulfovibrionia</taxon>
        <taxon>Desulfovibrionales</taxon>
        <taxon>Desulfomicrobiaceae</taxon>
        <taxon>Desulfomicrobium</taxon>
    </lineage>
</organism>
<dbReference type="RefSeq" id="WP_192623149.1">
    <property type="nucleotide sequence ID" value="NZ_JADBGG010000006.1"/>
</dbReference>
<dbReference type="Proteomes" id="UP000639010">
    <property type="component" value="Unassembled WGS sequence"/>
</dbReference>
<comment type="caution">
    <text evidence="2">The sequence shown here is derived from an EMBL/GenBank/DDBJ whole genome shotgun (WGS) entry which is preliminary data.</text>
</comment>
<proteinExistence type="predicted"/>
<feature type="domain" description="Spore protein YkvP/CgeB glycosyl transferase-like" evidence="1">
    <location>
        <begin position="236"/>
        <end position="356"/>
    </location>
</feature>
<dbReference type="InterPro" id="IPR055259">
    <property type="entry name" value="YkvP/CgeB_Glyco_trans-like"/>
</dbReference>
<evidence type="ECO:0000313" key="2">
    <source>
        <dbReference type="EMBL" id="MBE1424569.1"/>
    </source>
</evidence>
<dbReference type="Pfam" id="PF13524">
    <property type="entry name" value="Glyco_trans_1_2"/>
    <property type="match status" value="1"/>
</dbReference>
<gene>
    <name evidence="2" type="ORF">H4684_001201</name>
</gene>
<dbReference type="EMBL" id="JADBGG010000006">
    <property type="protein sequence ID" value="MBE1424569.1"/>
    <property type="molecule type" value="Genomic_DNA"/>
</dbReference>
<evidence type="ECO:0000259" key="1">
    <source>
        <dbReference type="Pfam" id="PF13524"/>
    </source>
</evidence>
<name>A0ABR9H1J7_9BACT</name>
<keyword evidence="3" id="KW-1185">Reference proteome</keyword>
<sequence>MLGLIARKFSATFYNYPQAPVVTERKGEFARLKVALIADHLTETCLTFECRVRNVTPKNFSDVLRSWRPDLLLVESAFHGWCGCWRYELARQSRWMRLTRPTAIFRVLDCARSLGIPTVFWNKDDGAFFDHFIDVAKNFDHIFTTDATCVPRYRAVAPSGTTVGTLMIPYQPAFHSFDGFDFSTRTACFTGSYYRKILNSRRLYLDMLFEAAQESGARIDVFDRNHDRLSRRFEFSFPETGAVRVHPRVSHWETGRLYKSHALSINVNSVTDSETMCSRRLLEILACGGIAMTNPSACVTRHFAPYCQVVSTPEEARETFARLRHGPDSTDLERAAEGARYVSTAHTWSHRLQDICATAGV</sequence>
<evidence type="ECO:0000313" key="3">
    <source>
        <dbReference type="Proteomes" id="UP000639010"/>
    </source>
</evidence>
<protein>
    <recommendedName>
        <fullName evidence="1">Spore protein YkvP/CgeB glycosyl transferase-like domain-containing protein</fullName>
    </recommendedName>
</protein>